<comment type="similarity">
    <text evidence="3">Belongs to the glycosyltransferase group 1 family.</text>
</comment>
<feature type="domain" description="Glycosyl transferase family 1" evidence="4">
    <location>
        <begin position="229"/>
        <end position="392"/>
    </location>
</feature>
<name>A0AAW1V0W3_9CUCU</name>
<dbReference type="SUPFAM" id="SSF53756">
    <property type="entry name" value="UDP-Glycosyltransferase/glycogen phosphorylase"/>
    <property type="match status" value="1"/>
</dbReference>
<dbReference type="AlphaFoldDB" id="A0AAW1V0W3"/>
<comment type="catalytic activity">
    <reaction evidence="3">
        <text>a beta-D-Man-(1-&gt;4)-beta-D-GlcNAc-(1-&gt;4)-alpha-D-GlcNAc-diphospho-di-trans,poly-cis-dolichol + GDP-alpha-D-mannose = an alpha-D-Man-(1-&gt;3)-beta-D-Man-(1-&gt;4)-beta-D-GlcNAc-(1-&gt;4)-alpha-D-GlcNAc-diphospho-di-trans,poly-cis-dolichol + GDP + H(+)</text>
        <dbReference type="Rhea" id="RHEA:29515"/>
        <dbReference type="Rhea" id="RHEA-COMP:19511"/>
        <dbReference type="Rhea" id="RHEA-COMP:19513"/>
        <dbReference type="ChEBI" id="CHEBI:15378"/>
        <dbReference type="ChEBI" id="CHEBI:57527"/>
        <dbReference type="ChEBI" id="CHEBI:58189"/>
        <dbReference type="ChEBI" id="CHEBI:58472"/>
        <dbReference type="ChEBI" id="CHEBI:132510"/>
        <dbReference type="EC" id="2.4.1.132"/>
    </reaction>
    <physiologicalReaction direction="left-to-right" evidence="3">
        <dbReference type="Rhea" id="RHEA:29516"/>
    </physiologicalReaction>
</comment>
<evidence type="ECO:0000313" key="6">
    <source>
        <dbReference type="Proteomes" id="UP001431783"/>
    </source>
</evidence>
<organism evidence="5 6">
    <name type="scientific">Henosepilachna vigintioctopunctata</name>
    <dbReference type="NCBI Taxonomy" id="420089"/>
    <lineage>
        <taxon>Eukaryota</taxon>
        <taxon>Metazoa</taxon>
        <taxon>Ecdysozoa</taxon>
        <taxon>Arthropoda</taxon>
        <taxon>Hexapoda</taxon>
        <taxon>Insecta</taxon>
        <taxon>Pterygota</taxon>
        <taxon>Neoptera</taxon>
        <taxon>Endopterygota</taxon>
        <taxon>Coleoptera</taxon>
        <taxon>Polyphaga</taxon>
        <taxon>Cucujiformia</taxon>
        <taxon>Coccinelloidea</taxon>
        <taxon>Coccinellidae</taxon>
        <taxon>Epilachninae</taxon>
        <taxon>Epilachnini</taxon>
        <taxon>Henosepilachna</taxon>
    </lineage>
</organism>
<dbReference type="PANTHER" id="PTHR45918">
    <property type="entry name" value="ALPHA-1,3/1,6-MANNOSYLTRANSFERASE ALG2"/>
    <property type="match status" value="1"/>
</dbReference>
<keyword evidence="1 3" id="KW-0328">Glycosyltransferase</keyword>
<evidence type="ECO:0000256" key="1">
    <source>
        <dbReference type="ARBA" id="ARBA00022676"/>
    </source>
</evidence>
<comment type="subcellular location">
    <subcellularLocation>
        <location evidence="3">Endoplasmic reticulum membrane</location>
        <topology evidence="3">Single-pass membrane protein</topology>
    </subcellularLocation>
</comment>
<evidence type="ECO:0000256" key="2">
    <source>
        <dbReference type="ARBA" id="ARBA00022679"/>
    </source>
</evidence>
<evidence type="ECO:0000259" key="4">
    <source>
        <dbReference type="Pfam" id="PF00534"/>
    </source>
</evidence>
<proteinExistence type="inferred from homology"/>
<sequence length="433" mass="49937">MDSINAYNSECNFTGKKQHDIVILHDRISRRTEDRYIFNFAQCLESSGFDVTIVTSEIDEKNNWVNDIKLSDNIKIEKRVRWIPRHILGFLRSTMSTYRSLCLALSVLFKAPSEKPCVIFLDLDLIALFALKAFSKHKVFYIEQFRALKNPEACYDQLYLVPNLFEARWIKMADEVIVQSPAFVDTFRKSYPSAAEPKVMMPLVDYGLWIEPGININRIIPDLSQQCLLFVALGKFRRTSNFRLVLDAFEDMLNQTDDVYFRQKSHLIVAGNCKLPEEKKYYQLFVDRLKKRWFAAQVTILRQIPTIHVKTLLIEASVVLHSSRNDISSDYLLEAMSLGKPIVAVNKGIATKILENRITGVLVEPQAHLFAAAMIKVASSPHIQNFLGEMAKDAFNHKYSFDSFSRRIFNLVQRHILPVEKIMLSDTAKEEIN</sequence>
<dbReference type="GO" id="GO:0004378">
    <property type="term" value="F:GDP-Man:Man(1)GlcNAc(2)-PP-Dol alpha-1,3-mannosyltransferase activity"/>
    <property type="evidence" value="ECO:0007669"/>
    <property type="project" value="UniProtKB-UniRule"/>
</dbReference>
<dbReference type="Proteomes" id="UP001431783">
    <property type="component" value="Unassembled WGS sequence"/>
</dbReference>
<keyword evidence="2 3" id="KW-0808">Transferase</keyword>
<dbReference type="EC" id="2.4.1.257" evidence="3"/>
<comment type="pathway">
    <text evidence="3">Protein modification; protein glycosylation.</text>
</comment>
<dbReference type="InterPro" id="IPR027054">
    <property type="entry name" value="ALG2"/>
</dbReference>
<dbReference type="InterPro" id="IPR001296">
    <property type="entry name" value="Glyco_trans_1"/>
</dbReference>
<reference evidence="5 6" key="1">
    <citation type="submission" date="2023-03" db="EMBL/GenBank/DDBJ databases">
        <title>Genome insight into feeding habits of ladybird beetles.</title>
        <authorList>
            <person name="Li H.-S."/>
            <person name="Huang Y.-H."/>
            <person name="Pang H."/>
        </authorList>
    </citation>
    <scope>NUCLEOTIDE SEQUENCE [LARGE SCALE GENOMIC DNA]</scope>
    <source>
        <strain evidence="5">SYSU_2023b</strain>
        <tissue evidence="5">Whole body</tissue>
    </source>
</reference>
<evidence type="ECO:0000256" key="3">
    <source>
        <dbReference type="RuleBase" id="RU367136"/>
    </source>
</evidence>
<comment type="function">
    <text evidence="3">Mannosylates Man(2)GlcNAc(2)-dolichol diphosphate and Man(1)GlcNAc(2)-dolichol diphosphate to form Man(3)GlcNAc(2)-dolichol diphosphate.</text>
</comment>
<evidence type="ECO:0000313" key="5">
    <source>
        <dbReference type="EMBL" id="KAK9885845.1"/>
    </source>
</evidence>
<dbReference type="Pfam" id="PF00534">
    <property type="entry name" value="Glycos_transf_1"/>
    <property type="match status" value="1"/>
</dbReference>
<accession>A0AAW1V0W3</accession>
<dbReference type="PANTHER" id="PTHR45918:SF1">
    <property type="entry name" value="ALPHA-1,3_1,6-MANNOSYLTRANSFERASE ALG2"/>
    <property type="match status" value="1"/>
</dbReference>
<comment type="caution">
    <text evidence="5">The sequence shown here is derived from an EMBL/GenBank/DDBJ whole genome shotgun (WGS) entry which is preliminary data.</text>
</comment>
<dbReference type="EMBL" id="JARQZJ010000097">
    <property type="protein sequence ID" value="KAK9885845.1"/>
    <property type="molecule type" value="Genomic_DNA"/>
</dbReference>
<dbReference type="GO" id="GO:0102704">
    <property type="term" value="F:GDP-Man:Man(2)GlcNAc(2)-PP-Dol alpha-1,6-mannosyltransferase activity"/>
    <property type="evidence" value="ECO:0007669"/>
    <property type="project" value="UniProtKB-UniRule"/>
</dbReference>
<dbReference type="Gene3D" id="3.40.50.2000">
    <property type="entry name" value="Glycogen Phosphorylase B"/>
    <property type="match status" value="2"/>
</dbReference>
<keyword evidence="6" id="KW-1185">Reference proteome</keyword>
<comment type="catalytic activity">
    <reaction evidence="3">
        <text>an alpha-D-Man-(1-&gt;3)-beta-D-Man-(1-&gt;4)-beta-D-GlcNAc-(1-&gt;4)-alpha-D-GlcNAc-diphospho-di-trans,poly-cis-dolichol + GDP-alpha-D-mannose = an alpha-D-Man-(1-&gt;3)-[alpha-D-Man-(1-&gt;6)]-beta-D-Man-(1-&gt;4)-beta-D-GlcNAc-(1-&gt;4)-alpha-D-GlcNAc-diphospho-di-trans,poly-cis-dolichol + GDP + H(+)</text>
        <dbReference type="Rhea" id="RHEA:29519"/>
        <dbReference type="Rhea" id="RHEA-COMP:19513"/>
        <dbReference type="Rhea" id="RHEA-COMP:19515"/>
        <dbReference type="ChEBI" id="CHEBI:15378"/>
        <dbReference type="ChEBI" id="CHEBI:57527"/>
        <dbReference type="ChEBI" id="CHEBI:58189"/>
        <dbReference type="ChEBI" id="CHEBI:132510"/>
        <dbReference type="ChEBI" id="CHEBI:132511"/>
        <dbReference type="EC" id="2.4.1.257"/>
    </reaction>
    <physiologicalReaction direction="left-to-right" evidence="3">
        <dbReference type="Rhea" id="RHEA:29520"/>
    </physiologicalReaction>
</comment>
<dbReference type="EC" id="2.4.1.132" evidence="3"/>
<protein>
    <recommendedName>
        <fullName evidence="3">Alpha-1,3/1,6-mannosyltransferase ALG2</fullName>
        <ecNumber evidence="3">2.4.1.132</ecNumber>
        <ecNumber evidence="3">2.4.1.257</ecNumber>
    </recommendedName>
    <alternativeName>
        <fullName evidence="3">GDP-Man:Man(1)GlcNAc(2)-PP-Dol alpha-1,3-mannosyltransferase</fullName>
    </alternativeName>
</protein>
<dbReference type="GO" id="GO:0005789">
    <property type="term" value="C:endoplasmic reticulum membrane"/>
    <property type="evidence" value="ECO:0007669"/>
    <property type="project" value="UniProtKB-SubCell"/>
</dbReference>
<gene>
    <name evidence="5" type="ORF">WA026_013726</name>
</gene>